<dbReference type="InterPro" id="IPR036102">
    <property type="entry name" value="OsmC/Ohrsf"/>
</dbReference>
<dbReference type="InterPro" id="IPR015946">
    <property type="entry name" value="KH_dom-like_a/b"/>
</dbReference>
<accession>A0A411YL17</accession>
<dbReference type="EMBL" id="CP036402">
    <property type="protein sequence ID" value="QBI21892.1"/>
    <property type="molecule type" value="Genomic_DNA"/>
</dbReference>
<gene>
    <name evidence="1" type="ORF">ER308_03575</name>
</gene>
<evidence type="ECO:0000313" key="1">
    <source>
        <dbReference type="EMBL" id="QBI21892.1"/>
    </source>
</evidence>
<dbReference type="KEGG" id="erz:ER308_03575"/>
<name>A0A411YL17_9ACTN</name>
<dbReference type="Gene3D" id="3.30.300.20">
    <property type="match status" value="1"/>
</dbReference>
<dbReference type="OrthoDB" id="165141at2"/>
<dbReference type="SUPFAM" id="SSF82784">
    <property type="entry name" value="OsmC-like"/>
    <property type="match status" value="1"/>
</dbReference>
<keyword evidence="2" id="KW-1185">Reference proteome</keyword>
<protein>
    <submittedName>
        <fullName evidence="1">OsmC family peroxiredoxin</fullName>
    </submittedName>
</protein>
<evidence type="ECO:0000313" key="2">
    <source>
        <dbReference type="Proteomes" id="UP000291469"/>
    </source>
</evidence>
<dbReference type="AlphaFoldDB" id="A0A411YL17"/>
<dbReference type="Proteomes" id="UP000291469">
    <property type="component" value="Chromosome"/>
</dbReference>
<organism evidence="1 2">
    <name type="scientific">Egibacter rhizosphaerae</name>
    <dbReference type="NCBI Taxonomy" id="1670831"/>
    <lineage>
        <taxon>Bacteria</taxon>
        <taxon>Bacillati</taxon>
        <taxon>Actinomycetota</taxon>
        <taxon>Nitriliruptoria</taxon>
        <taxon>Egibacterales</taxon>
        <taxon>Egibacteraceae</taxon>
        <taxon>Egibacter</taxon>
    </lineage>
</organism>
<reference evidence="1 2" key="1">
    <citation type="submission" date="2019-01" db="EMBL/GenBank/DDBJ databases">
        <title>Egibacter rhizosphaerae EGI 80759T.</title>
        <authorList>
            <person name="Chen D.-D."/>
            <person name="Tian Y."/>
            <person name="Jiao J.-Y."/>
            <person name="Zhang X.-T."/>
            <person name="Zhang Y.-G."/>
            <person name="Zhang Y."/>
            <person name="Xiao M."/>
            <person name="Shu W.-S."/>
            <person name="Li W.-J."/>
        </authorList>
    </citation>
    <scope>NUCLEOTIDE SEQUENCE [LARGE SCALE GENOMIC DNA]</scope>
    <source>
        <strain evidence="1 2">EGI 80759</strain>
    </source>
</reference>
<sequence length="90" mass="9842">MTGTFGGALEARNIPADDGRLVGLAEGEVGLDGKTLVLQRIHVRFELQVDPDADRATIDRVHGFFADRCPVYRSIHPQIHCSTEVTLVEA</sequence>
<proteinExistence type="predicted"/>